<dbReference type="InterPro" id="IPR041386">
    <property type="entry name" value="XAF1_C"/>
</dbReference>
<evidence type="ECO:0000259" key="6">
    <source>
        <dbReference type="Pfam" id="PF21366"/>
    </source>
</evidence>
<dbReference type="InterPro" id="IPR051986">
    <property type="entry name" value="Innate_Immune_Apopt_Reg"/>
</dbReference>
<keyword evidence="2" id="KW-0863">Zinc-finger</keyword>
<dbReference type="GO" id="GO:0006511">
    <property type="term" value="P:ubiquitin-dependent protein catabolic process"/>
    <property type="evidence" value="ECO:0007669"/>
    <property type="project" value="Ensembl"/>
</dbReference>
<evidence type="ECO:0000256" key="1">
    <source>
        <dbReference type="ARBA" id="ARBA00022723"/>
    </source>
</evidence>
<evidence type="ECO:0000256" key="4">
    <source>
        <dbReference type="SAM" id="MobiDB-lite"/>
    </source>
</evidence>
<dbReference type="Proteomes" id="UP000594220">
    <property type="component" value="Unplaced"/>
</dbReference>
<feature type="domain" description="XIAP-associated factor 1 C-terminal" evidence="5">
    <location>
        <begin position="270"/>
        <end position="314"/>
    </location>
</feature>
<dbReference type="GO" id="GO:0006915">
    <property type="term" value="P:apoptotic process"/>
    <property type="evidence" value="ECO:0007669"/>
    <property type="project" value="InterPro"/>
</dbReference>
<evidence type="ECO:0000259" key="5">
    <source>
        <dbReference type="Pfam" id="PF18608"/>
    </source>
</evidence>
<dbReference type="GO" id="GO:0005654">
    <property type="term" value="C:nucleoplasm"/>
    <property type="evidence" value="ECO:0007669"/>
    <property type="project" value="Ensembl"/>
</dbReference>
<accession>A0A7M4EMJ2</accession>
<dbReference type="GO" id="GO:0008270">
    <property type="term" value="F:zinc ion binding"/>
    <property type="evidence" value="ECO:0007669"/>
    <property type="project" value="UniProtKB-KW"/>
</dbReference>
<organism evidence="7 8">
    <name type="scientific">Crocodylus porosus</name>
    <name type="common">Saltwater crocodile</name>
    <name type="synonym">Estuarine crocodile</name>
    <dbReference type="NCBI Taxonomy" id="8502"/>
    <lineage>
        <taxon>Eukaryota</taxon>
        <taxon>Metazoa</taxon>
        <taxon>Chordata</taxon>
        <taxon>Craniata</taxon>
        <taxon>Vertebrata</taxon>
        <taxon>Euteleostomi</taxon>
        <taxon>Archelosauria</taxon>
        <taxon>Archosauria</taxon>
        <taxon>Crocodylia</taxon>
        <taxon>Longirostres</taxon>
        <taxon>Crocodylidae</taxon>
        <taxon>Crocodylus</taxon>
    </lineage>
</organism>
<evidence type="ECO:0000256" key="3">
    <source>
        <dbReference type="ARBA" id="ARBA00022833"/>
    </source>
</evidence>
<dbReference type="Gene3D" id="6.10.250.1730">
    <property type="match status" value="1"/>
</dbReference>
<protein>
    <submittedName>
        <fullName evidence="7">XIAP associated factor 1</fullName>
    </submittedName>
</protein>
<sequence>MLLPIKEMKEKEGQSPRAAMEEEDSKFCPNCKQDVSAANFSLHEIHCQRFLTVCPDCREAVAQKEMREHQANAHKQVRCKLCHQSLQQYQLENHETMECSERVMKCKFCELEMPFAKLQKHLDSCGSRTEKCFDCNKYIMYKDLDQHKDICHSGDGLSNHGLSDNLCQQCNKSFPDDQFLQHLNQCSPLTKLVGNLASQSATNPSPLLPPTAAFPATTSSPVNAAAWRDVRPKGKEKDLSSTSRTSLKPLKNKKSPGHLAFSTTLDPVLPEALEDTGNYDILVTCARCNILLPLPTLKKHEIKCLRSASLQSVRRK</sequence>
<dbReference type="GeneTree" id="ENSGT00530000063869"/>
<dbReference type="GO" id="GO:0032481">
    <property type="term" value="P:positive regulation of type I interferon production"/>
    <property type="evidence" value="ECO:0007669"/>
    <property type="project" value="Ensembl"/>
</dbReference>
<dbReference type="InterPro" id="IPR031220">
    <property type="entry name" value="XAF1_C_sf"/>
</dbReference>
<dbReference type="Gene3D" id="3.30.40.10">
    <property type="entry name" value="Zinc/RING finger domain, C3HC4 (zinc finger)"/>
    <property type="match status" value="2"/>
</dbReference>
<keyword evidence="1" id="KW-0479">Metal-binding</keyword>
<dbReference type="InterPro" id="IPR049439">
    <property type="entry name" value="TRAFD1-XIAF1_Znf"/>
</dbReference>
<dbReference type="Pfam" id="PF18608">
    <property type="entry name" value="XAF1_C"/>
    <property type="match status" value="1"/>
</dbReference>
<keyword evidence="8" id="KW-1185">Reference proteome</keyword>
<dbReference type="Ensembl" id="ENSCPRT00005013413.1">
    <property type="protein sequence ID" value="ENSCPRP00005011368.1"/>
    <property type="gene ID" value="ENSCPRG00005008105.1"/>
</dbReference>
<proteinExistence type="predicted"/>
<feature type="region of interest" description="Disordered" evidence="4">
    <location>
        <begin position="1"/>
        <end position="21"/>
    </location>
</feature>
<dbReference type="GO" id="GO:0032480">
    <property type="term" value="P:negative regulation of type I interferon production"/>
    <property type="evidence" value="ECO:0007669"/>
    <property type="project" value="Ensembl"/>
</dbReference>
<gene>
    <name evidence="7" type="primary">XAF1</name>
</gene>
<dbReference type="GO" id="GO:0035456">
    <property type="term" value="P:response to interferon-beta"/>
    <property type="evidence" value="ECO:0007669"/>
    <property type="project" value="Ensembl"/>
</dbReference>
<feature type="domain" description="TRAFD1/XAF1 zinc finger" evidence="6">
    <location>
        <begin position="111"/>
        <end position="151"/>
    </location>
</feature>
<feature type="compositionally biased region" description="Basic and acidic residues" evidence="4">
    <location>
        <begin position="1"/>
        <end position="14"/>
    </location>
</feature>
<dbReference type="InterPro" id="IPR013083">
    <property type="entry name" value="Znf_RING/FYVE/PHD"/>
</dbReference>
<dbReference type="GO" id="GO:0140313">
    <property type="term" value="F:molecular sequestering activity"/>
    <property type="evidence" value="ECO:0007669"/>
    <property type="project" value="Ensembl"/>
</dbReference>
<evidence type="ECO:0000256" key="2">
    <source>
        <dbReference type="ARBA" id="ARBA00022771"/>
    </source>
</evidence>
<feature type="compositionally biased region" description="Basic and acidic residues" evidence="4">
    <location>
        <begin position="228"/>
        <end position="239"/>
    </location>
</feature>
<dbReference type="OMA" id="MDHEADE"/>
<dbReference type="GO" id="GO:0005739">
    <property type="term" value="C:mitochondrion"/>
    <property type="evidence" value="ECO:0007669"/>
    <property type="project" value="Ensembl"/>
</dbReference>
<reference evidence="7" key="1">
    <citation type="submission" date="2025-08" db="UniProtKB">
        <authorList>
            <consortium name="Ensembl"/>
        </authorList>
    </citation>
    <scope>IDENTIFICATION</scope>
</reference>
<evidence type="ECO:0000313" key="7">
    <source>
        <dbReference type="Ensembl" id="ENSCPRP00005011368.1"/>
    </source>
</evidence>
<name>A0A7M4EMJ2_CROPO</name>
<dbReference type="PANTHER" id="PTHR16295:SF17">
    <property type="entry name" value="XIAP-ASSOCIATED FACTOR 1"/>
    <property type="match status" value="1"/>
</dbReference>
<dbReference type="Pfam" id="PF21366">
    <property type="entry name" value="TRAFD1-XIAF1_ZnF"/>
    <property type="match status" value="1"/>
</dbReference>
<dbReference type="PANTHER" id="PTHR16295">
    <property type="entry name" value="TRAF-TYPE ZINC FINGER PROTEIN-RELATED"/>
    <property type="match status" value="1"/>
</dbReference>
<dbReference type="AlphaFoldDB" id="A0A7M4EMJ2"/>
<feature type="region of interest" description="Disordered" evidence="4">
    <location>
        <begin position="224"/>
        <end position="256"/>
    </location>
</feature>
<evidence type="ECO:0000313" key="8">
    <source>
        <dbReference type="Proteomes" id="UP000594220"/>
    </source>
</evidence>
<reference evidence="7" key="2">
    <citation type="submission" date="2025-09" db="UniProtKB">
        <authorList>
            <consortium name="Ensembl"/>
        </authorList>
    </citation>
    <scope>IDENTIFICATION</scope>
</reference>
<keyword evidence="3" id="KW-0862">Zinc</keyword>